<dbReference type="RefSeq" id="WP_012636220.1">
    <property type="nucleotide sequence ID" value="NC_011899.1"/>
</dbReference>
<dbReference type="InterPro" id="IPR023430">
    <property type="entry name" value="Pept_HybD-like_dom_sf"/>
</dbReference>
<dbReference type="Proteomes" id="UP000000719">
    <property type="component" value="Chromosome"/>
</dbReference>
<evidence type="ECO:0000256" key="1">
    <source>
        <dbReference type="ARBA" id="ARBA00022670"/>
    </source>
</evidence>
<keyword evidence="3 4" id="KW-0865">Zymogen</keyword>
<evidence type="ECO:0000256" key="3">
    <source>
        <dbReference type="ARBA" id="ARBA00023145"/>
    </source>
</evidence>
<comment type="similarity">
    <text evidence="4">Belongs to the peptidase A25 family.</text>
</comment>
<dbReference type="HAMAP" id="MF_00626">
    <property type="entry name" value="Germination_prot"/>
    <property type="match status" value="1"/>
</dbReference>
<evidence type="ECO:0000313" key="5">
    <source>
        <dbReference type="EMBL" id="ACL70036.1"/>
    </source>
</evidence>
<sequence>MKPYFNSNPYNNVEVYTDLAVEAHNLAVKRTGGEVPGVSVREEIVENAKITRIEVLNQQGAEAINKPVGTYITIESQDLRGQNRLAHDKLTDIFATELGNLINFDAIRPHPNLEPTIFVVGLGNWNATPDALGPHALNYLMVTRHLYQQAPPELRKGLRPVCALAPGVLGLTGVQTAEIIKGVVQLVNPDLIIAIDSLAARSTDRLARTIQISNTGISPGSGLGKKRLAINQETMNIPVIAIGVPTVVNAITIVNDAMEQLIQGELFSPTERERFRHIEEAEKKRLMANILSPYMGDLIMSPKGIDELIKDVGRIIGGGVNVALHPDITPENLSLYL</sequence>
<dbReference type="EC" id="3.4.24.78" evidence="4"/>
<dbReference type="SUPFAM" id="SSF53163">
    <property type="entry name" value="HybD-like"/>
    <property type="match status" value="1"/>
</dbReference>
<keyword evidence="1 4" id="KW-0645">Protease</keyword>
<dbReference type="MEROPS" id="A25.001"/>
<dbReference type="OrthoDB" id="9777293at2"/>
<dbReference type="GO" id="GO:0009847">
    <property type="term" value="P:spore germination"/>
    <property type="evidence" value="ECO:0007669"/>
    <property type="project" value="UniProtKB-UniRule"/>
</dbReference>
<comment type="subunit">
    <text evidence="4">Homotetramer.</text>
</comment>
<dbReference type="EMBL" id="CP001098">
    <property type="protein sequence ID" value="ACL70036.1"/>
    <property type="molecule type" value="Genomic_DNA"/>
</dbReference>
<evidence type="ECO:0000256" key="4">
    <source>
        <dbReference type="HAMAP-Rule" id="MF_00626"/>
    </source>
</evidence>
<dbReference type="NCBIfam" id="TIGR01441">
    <property type="entry name" value="GPR"/>
    <property type="match status" value="1"/>
</dbReference>
<comment type="function">
    <text evidence="4">Initiates the rapid degradation of small, acid-soluble proteins during spore germination.</text>
</comment>
<proteinExistence type="inferred from homology"/>
<dbReference type="HOGENOM" id="CLU_055087_1_0_9"/>
<organism evidence="5 6">
    <name type="scientific">Halothermothrix orenii (strain H 168 / OCM 544 / DSM 9562)</name>
    <dbReference type="NCBI Taxonomy" id="373903"/>
    <lineage>
        <taxon>Bacteria</taxon>
        <taxon>Bacillati</taxon>
        <taxon>Bacillota</taxon>
        <taxon>Clostridia</taxon>
        <taxon>Halanaerobiales</taxon>
        <taxon>Halothermotrichaceae</taxon>
        <taxon>Halothermothrix</taxon>
    </lineage>
</organism>
<dbReference type="InterPro" id="IPR005080">
    <property type="entry name" value="Peptidase_A25"/>
</dbReference>
<feature type="propeptide" id="PRO_5005039023" evidence="4">
    <location>
        <begin position="1"/>
        <end position="18"/>
    </location>
</feature>
<dbReference type="STRING" id="373903.Hore_12860"/>
<dbReference type="GO" id="GO:0006508">
    <property type="term" value="P:proteolysis"/>
    <property type="evidence" value="ECO:0007669"/>
    <property type="project" value="UniProtKB-UniRule"/>
</dbReference>
<gene>
    <name evidence="4" type="primary">gpr</name>
    <name evidence="5" type="ordered locus">Hore_12860</name>
</gene>
<feature type="chain" id="PRO_5023416749" description="Germination protease" evidence="4">
    <location>
        <begin position="19"/>
        <end position="337"/>
    </location>
</feature>
<keyword evidence="6" id="KW-1185">Reference proteome</keyword>
<evidence type="ECO:0000313" key="6">
    <source>
        <dbReference type="Proteomes" id="UP000000719"/>
    </source>
</evidence>
<comment type="catalytic activity">
    <reaction evidence="4">
        <text>Endopeptidase action with P4 Glu or Asp, P1 preferably Glu &gt; Asp, P1' hydrophobic and P2' Ala.</text>
        <dbReference type="EC" id="3.4.24.78"/>
    </reaction>
</comment>
<dbReference type="KEGG" id="hor:Hore_12860"/>
<evidence type="ECO:0000256" key="2">
    <source>
        <dbReference type="ARBA" id="ARBA00022801"/>
    </source>
</evidence>
<name>B8CXL7_HALOH</name>
<keyword evidence="2 4" id="KW-0378">Hydrolase</keyword>
<comment type="PTM">
    <text evidence="4">Autoproteolytically processed. The inactive tetrameric zymogen termed p46 autoprocesses to a smaller form termed p41, which is active only during spore germination.</text>
</comment>
<dbReference type="GO" id="GO:0004222">
    <property type="term" value="F:metalloendopeptidase activity"/>
    <property type="evidence" value="ECO:0007669"/>
    <property type="project" value="UniProtKB-UniRule"/>
</dbReference>
<accession>B8CXL7</accession>
<dbReference type="eggNOG" id="COG0680">
    <property type="taxonomic scope" value="Bacteria"/>
</dbReference>
<dbReference type="Gene3D" id="3.40.50.1450">
    <property type="entry name" value="HybD-like"/>
    <property type="match status" value="1"/>
</dbReference>
<dbReference type="PIRSF" id="PIRSF019549">
    <property type="entry name" value="Peptidase_A25"/>
    <property type="match status" value="1"/>
</dbReference>
<protein>
    <recommendedName>
        <fullName evidence="4">Germination protease</fullName>
        <ecNumber evidence="4">3.4.24.78</ecNumber>
    </recommendedName>
    <alternativeName>
        <fullName evidence="4">GPR endopeptidase</fullName>
    </alternativeName>
    <alternativeName>
        <fullName evidence="4">Germination proteinase</fullName>
    </alternativeName>
    <alternativeName>
        <fullName evidence="4">Spore protease</fullName>
    </alternativeName>
</protein>
<dbReference type="AlphaFoldDB" id="B8CXL7"/>
<dbReference type="Pfam" id="PF03418">
    <property type="entry name" value="Peptidase_A25"/>
    <property type="match status" value="2"/>
</dbReference>
<reference evidence="5 6" key="1">
    <citation type="journal article" date="2009" name="PLoS ONE">
        <title>Genome analysis of the anaerobic thermohalophilic bacterium Halothermothrix orenii.</title>
        <authorList>
            <person name="Mavromatis K."/>
            <person name="Ivanova N."/>
            <person name="Anderson I."/>
            <person name="Lykidis A."/>
            <person name="Hooper S.D."/>
            <person name="Sun H."/>
            <person name="Kunin V."/>
            <person name="Lapidus A."/>
            <person name="Hugenholtz P."/>
            <person name="Patel B."/>
            <person name="Kyrpides N.C."/>
        </authorList>
    </citation>
    <scope>NUCLEOTIDE SEQUENCE [LARGE SCALE GENOMIC DNA]</scope>
    <source>
        <strain evidence="6">H 168 / OCM 544 / DSM 9562</strain>
    </source>
</reference>